<reference evidence="1 2" key="1">
    <citation type="submission" date="2024-10" db="EMBL/GenBank/DDBJ databases">
        <title>Updated reference genomes for cyclostephanoid diatoms.</title>
        <authorList>
            <person name="Roberts W.R."/>
            <person name="Alverson A.J."/>
        </authorList>
    </citation>
    <scope>NUCLEOTIDE SEQUENCE [LARGE SCALE GENOMIC DNA]</scope>
    <source>
        <strain evidence="1 2">AJA010-31</strain>
    </source>
</reference>
<evidence type="ECO:0000313" key="1">
    <source>
        <dbReference type="EMBL" id="KAL3800922.1"/>
    </source>
</evidence>
<proteinExistence type="predicted"/>
<dbReference type="AlphaFoldDB" id="A0ABD3QKJ0"/>
<dbReference type="Gene3D" id="3.60.20.10">
    <property type="entry name" value="Glutamine Phosphoribosylpyrophosphate, subunit 1, domain 1"/>
    <property type="match status" value="1"/>
</dbReference>
<name>A0ABD3QKJ0_9STRA</name>
<sequence length="109" mass="12397">MKQPIFEFKYGYAVPPAVLAKRMADIAQVNTQSASMRPWRGPTIGYCEWNKERRLPTLEKRVDAIDGIVSMRRLGRRLFCLGSVLGSDFRGNELEVAFVQGREGVSEFE</sequence>
<dbReference type="SUPFAM" id="SSF56235">
    <property type="entry name" value="N-terminal nucleophile aminohydrolases (Ntn hydrolases)"/>
    <property type="match status" value="1"/>
</dbReference>
<protein>
    <submittedName>
        <fullName evidence="1">Uncharacterized protein</fullName>
    </submittedName>
</protein>
<dbReference type="InterPro" id="IPR029055">
    <property type="entry name" value="Ntn_hydrolases_N"/>
</dbReference>
<evidence type="ECO:0000313" key="2">
    <source>
        <dbReference type="Proteomes" id="UP001530400"/>
    </source>
</evidence>
<keyword evidence="2" id="KW-1185">Reference proteome</keyword>
<dbReference type="Proteomes" id="UP001530400">
    <property type="component" value="Unassembled WGS sequence"/>
</dbReference>
<comment type="caution">
    <text evidence="1">The sequence shown here is derived from an EMBL/GenBank/DDBJ whole genome shotgun (WGS) entry which is preliminary data.</text>
</comment>
<organism evidence="1 2">
    <name type="scientific">Cyclotella atomus</name>
    <dbReference type="NCBI Taxonomy" id="382360"/>
    <lineage>
        <taxon>Eukaryota</taxon>
        <taxon>Sar</taxon>
        <taxon>Stramenopiles</taxon>
        <taxon>Ochrophyta</taxon>
        <taxon>Bacillariophyta</taxon>
        <taxon>Coscinodiscophyceae</taxon>
        <taxon>Thalassiosirophycidae</taxon>
        <taxon>Stephanodiscales</taxon>
        <taxon>Stephanodiscaceae</taxon>
        <taxon>Cyclotella</taxon>
    </lineage>
</organism>
<gene>
    <name evidence="1" type="ORF">ACHAWO_000055</name>
</gene>
<dbReference type="EMBL" id="JALLPJ020000149">
    <property type="protein sequence ID" value="KAL3800922.1"/>
    <property type="molecule type" value="Genomic_DNA"/>
</dbReference>
<accession>A0ABD3QKJ0</accession>